<dbReference type="PROSITE" id="PS00330">
    <property type="entry name" value="HEMOLYSIN_CALCIUM"/>
    <property type="match status" value="2"/>
</dbReference>
<dbReference type="RefSeq" id="WP_074904007.1">
    <property type="nucleotide sequence ID" value="NZ_FOUB01000006.1"/>
</dbReference>
<dbReference type="PANTHER" id="PTHR31157:SF1">
    <property type="entry name" value="SCP DOMAIN-CONTAINING PROTEIN"/>
    <property type="match status" value="1"/>
</dbReference>
<gene>
    <name evidence="3" type="ORF">SAMN05421863_1006109</name>
</gene>
<dbReference type="Pfam" id="PF13620">
    <property type="entry name" value="CarboxypepD_reg"/>
    <property type="match status" value="1"/>
</dbReference>
<dbReference type="Gene3D" id="3.40.33.10">
    <property type="entry name" value="CAP"/>
    <property type="match status" value="1"/>
</dbReference>
<dbReference type="PANTHER" id="PTHR31157">
    <property type="entry name" value="SCP DOMAIN-CONTAINING PROTEIN"/>
    <property type="match status" value="1"/>
</dbReference>
<proteinExistence type="predicted"/>
<dbReference type="CDD" id="cd05379">
    <property type="entry name" value="CAP_bacterial"/>
    <property type="match status" value="1"/>
</dbReference>
<evidence type="ECO:0000256" key="1">
    <source>
        <dbReference type="SAM" id="MobiDB-lite"/>
    </source>
</evidence>
<dbReference type="SUPFAM" id="SSF49478">
    <property type="entry name" value="Cna protein B-type domain"/>
    <property type="match status" value="1"/>
</dbReference>
<dbReference type="InterPro" id="IPR018511">
    <property type="entry name" value="Hemolysin-typ_Ca-bd_CS"/>
</dbReference>
<name>A0A1I4LGK4_9PROT</name>
<dbReference type="Gene3D" id="2.150.10.10">
    <property type="entry name" value="Serralysin-like metalloprotease, C-terminal"/>
    <property type="match status" value="1"/>
</dbReference>
<dbReference type="Proteomes" id="UP000183287">
    <property type="component" value="Unassembled WGS sequence"/>
</dbReference>
<feature type="compositionally biased region" description="Low complexity" evidence="1">
    <location>
        <begin position="240"/>
        <end position="265"/>
    </location>
</feature>
<dbReference type="STRING" id="44574.AAW31_14885"/>
<dbReference type="SUPFAM" id="SSF51120">
    <property type="entry name" value="beta-Roll"/>
    <property type="match status" value="1"/>
</dbReference>
<organism evidence="3 4">
    <name type="scientific">Nitrosomonas communis</name>
    <dbReference type="NCBI Taxonomy" id="44574"/>
    <lineage>
        <taxon>Bacteria</taxon>
        <taxon>Pseudomonadati</taxon>
        <taxon>Pseudomonadota</taxon>
        <taxon>Betaproteobacteria</taxon>
        <taxon>Nitrosomonadales</taxon>
        <taxon>Nitrosomonadaceae</taxon>
        <taxon>Nitrosomonas</taxon>
    </lineage>
</organism>
<feature type="domain" description="SCP" evidence="2">
    <location>
        <begin position="12"/>
        <end position="143"/>
    </location>
</feature>
<evidence type="ECO:0000259" key="2">
    <source>
        <dbReference type="Pfam" id="PF00188"/>
    </source>
</evidence>
<feature type="region of interest" description="Disordered" evidence="1">
    <location>
        <begin position="236"/>
        <end position="307"/>
    </location>
</feature>
<accession>A0A1I4LGK4</accession>
<dbReference type="Pfam" id="PF00188">
    <property type="entry name" value="CAP"/>
    <property type="match status" value="1"/>
</dbReference>
<dbReference type="InterPro" id="IPR001343">
    <property type="entry name" value="Hemolysn_Ca-bd"/>
</dbReference>
<reference evidence="4" key="1">
    <citation type="submission" date="2016-10" db="EMBL/GenBank/DDBJ databases">
        <authorList>
            <person name="Varghese N."/>
            <person name="Submissions S."/>
        </authorList>
    </citation>
    <scope>NUCLEOTIDE SEQUENCE [LARGE SCALE GENOMIC DNA]</scope>
    <source>
        <strain evidence="4">Nm44</strain>
    </source>
</reference>
<dbReference type="InterPro" id="IPR035940">
    <property type="entry name" value="CAP_sf"/>
</dbReference>
<dbReference type="SUPFAM" id="SSF55797">
    <property type="entry name" value="PR-1-like"/>
    <property type="match status" value="1"/>
</dbReference>
<dbReference type="OrthoDB" id="8541759at2"/>
<dbReference type="Pfam" id="PF00353">
    <property type="entry name" value="HemolysinCabind"/>
    <property type="match status" value="2"/>
</dbReference>
<dbReference type="GO" id="GO:0005509">
    <property type="term" value="F:calcium ion binding"/>
    <property type="evidence" value="ECO:0007669"/>
    <property type="project" value="InterPro"/>
</dbReference>
<sequence>MSQANAYEQYMLQLINAERAKVGAQPLAFDDNLNTAAEHHSSWMIDTDTFSHTGIDGSDPGDRMEAANYDFSGSWAWGENIAWRSARSPSGFADEVEQMHISLMNSPGHKANILNDNFREIGIGLEVGSYSDFEDAAFITQDFAKTATNPFLVGVAFDDLDGDKFYDINEGLGSLTVTAKNNTTGSITTTQTSPAGGYQLELAAGNYTVSFAGSGIATTTYQVSINSKNVEQDLVDPVLSGGTSTPQPTPISQPNTNTSTPQPNTITGTSSSDELEGTSGADAISGLRGSDQLHGYEGKDTIDGGSGNDILWGGSDADTLTGGTGRDIFVFDTELDGTVDKITDFTPDNDIIYLENSVFTSLTSGDFLSARAFYIGTQAHDSTDRIIYNTQTGALSYDADGIGGASAQQFAQLTGGLALANEDFYVG</sequence>
<keyword evidence="4" id="KW-1185">Reference proteome</keyword>
<dbReference type="InterPro" id="IPR011049">
    <property type="entry name" value="Serralysin-like_metalloprot_C"/>
</dbReference>
<evidence type="ECO:0000313" key="3">
    <source>
        <dbReference type="EMBL" id="SFL89963.1"/>
    </source>
</evidence>
<dbReference type="EMBL" id="FOUB01000006">
    <property type="protein sequence ID" value="SFL89963.1"/>
    <property type="molecule type" value="Genomic_DNA"/>
</dbReference>
<protein>
    <submittedName>
        <fullName evidence="3">Hemolysin-type calcium-binding repeat-containing protein</fullName>
    </submittedName>
</protein>
<dbReference type="PRINTS" id="PR00313">
    <property type="entry name" value="CABNDNGRPT"/>
</dbReference>
<dbReference type="AlphaFoldDB" id="A0A1I4LGK4"/>
<dbReference type="InterPro" id="IPR014044">
    <property type="entry name" value="CAP_dom"/>
</dbReference>
<evidence type="ECO:0000313" key="4">
    <source>
        <dbReference type="Proteomes" id="UP000183287"/>
    </source>
</evidence>